<dbReference type="Proteomes" id="UP000886817">
    <property type="component" value="Unassembled WGS sequence"/>
</dbReference>
<reference evidence="1" key="2">
    <citation type="submission" date="2021-04" db="EMBL/GenBank/DDBJ databases">
        <authorList>
            <person name="Gilroy R."/>
        </authorList>
    </citation>
    <scope>NUCLEOTIDE SEQUENCE</scope>
    <source>
        <strain evidence="1">ChiSjej1B19-8411</strain>
    </source>
</reference>
<dbReference type="AlphaFoldDB" id="A0A9D1WHK4"/>
<gene>
    <name evidence="1" type="ORF">IAA45_05235</name>
</gene>
<evidence type="ECO:0000313" key="2">
    <source>
        <dbReference type="Proteomes" id="UP000886817"/>
    </source>
</evidence>
<name>A0A9D1WHK4_9FIRM</name>
<sequence>MDFKQLEEKGLELGLSHVAPLDCGTIRLMPEVRNMCASNKCHQYDKNWSCPPGCGTLEECESRIRSFRQGILVQTVGTLEDSMDYEAMMETERLHKEHFLAFDEYLSQLYPNRLSIGAGCCTRCKECTYPDAPCRFPQKMISSMEAYGMLVTQVCQDNDLPYYYGDCTIAYTSCFLLE</sequence>
<proteinExistence type="predicted"/>
<reference evidence="1" key="1">
    <citation type="journal article" date="2021" name="PeerJ">
        <title>Extensive microbial diversity within the chicken gut microbiome revealed by metagenomics and culture.</title>
        <authorList>
            <person name="Gilroy R."/>
            <person name="Ravi A."/>
            <person name="Getino M."/>
            <person name="Pursley I."/>
            <person name="Horton D.L."/>
            <person name="Alikhan N.F."/>
            <person name="Baker D."/>
            <person name="Gharbi K."/>
            <person name="Hall N."/>
            <person name="Watson M."/>
            <person name="Adriaenssens E.M."/>
            <person name="Foster-Nyarko E."/>
            <person name="Jarju S."/>
            <person name="Secka A."/>
            <person name="Antonio M."/>
            <person name="Oren A."/>
            <person name="Chaudhuri R.R."/>
            <person name="La Ragione R."/>
            <person name="Hildebrand F."/>
            <person name="Pallen M.J."/>
        </authorList>
    </citation>
    <scope>NUCLEOTIDE SEQUENCE</scope>
    <source>
        <strain evidence="1">ChiSjej1B19-8411</strain>
    </source>
</reference>
<dbReference type="Pfam" id="PF10050">
    <property type="entry name" value="DUF2284"/>
    <property type="match status" value="1"/>
</dbReference>
<comment type="caution">
    <text evidence="1">The sequence shown here is derived from an EMBL/GenBank/DDBJ whole genome shotgun (WGS) entry which is preliminary data.</text>
</comment>
<accession>A0A9D1WHK4</accession>
<organism evidence="1 2">
    <name type="scientific">Candidatus Blautia gallistercoris</name>
    <dbReference type="NCBI Taxonomy" id="2838490"/>
    <lineage>
        <taxon>Bacteria</taxon>
        <taxon>Bacillati</taxon>
        <taxon>Bacillota</taxon>
        <taxon>Clostridia</taxon>
        <taxon>Lachnospirales</taxon>
        <taxon>Lachnospiraceae</taxon>
        <taxon>Blautia</taxon>
    </lineage>
</organism>
<dbReference type="InterPro" id="IPR019271">
    <property type="entry name" value="DUF2284_metal-binding"/>
</dbReference>
<evidence type="ECO:0000313" key="1">
    <source>
        <dbReference type="EMBL" id="HIX59104.1"/>
    </source>
</evidence>
<dbReference type="EMBL" id="DXEX01000117">
    <property type="protein sequence ID" value="HIX59104.1"/>
    <property type="molecule type" value="Genomic_DNA"/>
</dbReference>
<protein>
    <submittedName>
        <fullName evidence="1">DUF2284 domain-containing protein</fullName>
    </submittedName>
</protein>